<keyword evidence="1" id="KW-0479">Metal-binding</keyword>
<dbReference type="SMART" id="SM00184">
    <property type="entry name" value="RING"/>
    <property type="match status" value="1"/>
</dbReference>
<sequence length="358" mass="40961">MPALVLTMDDTFDDINEQSFADDSDSDNENQNNLHGVLADWDDLPQPVNPHQHGGVGGQGHHNQDQPIIPSQDHDFQSQVHVVMRPRVGPERSHIPEPRPQNVETEESTCSICFESWTNSGKHRLVSIKCGHLFGENCITKWINQNSGNGAAKCPECNMATTRRDIRRIWSKSVVVVDTVEKDEANARVREEKEARIRSERELANSRLAYEMLRNELTDMRKKHDRQRALKARYRAEVKQLKMAHPEREIVKHFLYVTTRMVPITARAAEQTQHMSYRQDEDMLVYSRQRGEQHGIAKVSMRDFTSNFHDFIPIHTKPIKDVKCYNGHPGTNRSLILTASLDKTLKVTSALSKQAVLS</sequence>
<dbReference type="InterPro" id="IPR027370">
    <property type="entry name" value="Znf-RING_euk"/>
</dbReference>
<dbReference type="Proteomes" id="UP001194696">
    <property type="component" value="Unassembled WGS sequence"/>
</dbReference>
<evidence type="ECO:0000256" key="3">
    <source>
        <dbReference type="ARBA" id="ARBA00022833"/>
    </source>
</evidence>
<proteinExistence type="predicted"/>
<dbReference type="Gene3D" id="3.30.40.10">
    <property type="entry name" value="Zinc/RING finger domain, C3HC4 (zinc finger)"/>
    <property type="match status" value="1"/>
</dbReference>
<evidence type="ECO:0000256" key="1">
    <source>
        <dbReference type="ARBA" id="ARBA00022723"/>
    </source>
</evidence>
<evidence type="ECO:0000256" key="5">
    <source>
        <dbReference type="SAM" id="Coils"/>
    </source>
</evidence>
<keyword evidence="3" id="KW-0862">Zinc</keyword>
<evidence type="ECO:0000256" key="6">
    <source>
        <dbReference type="SAM" id="MobiDB-lite"/>
    </source>
</evidence>
<organism evidence="8 9">
    <name type="scientific">Linnemannia gamsii</name>
    <dbReference type="NCBI Taxonomy" id="64522"/>
    <lineage>
        <taxon>Eukaryota</taxon>
        <taxon>Fungi</taxon>
        <taxon>Fungi incertae sedis</taxon>
        <taxon>Mucoromycota</taxon>
        <taxon>Mortierellomycotina</taxon>
        <taxon>Mortierellomycetes</taxon>
        <taxon>Mortierellales</taxon>
        <taxon>Mortierellaceae</taxon>
        <taxon>Linnemannia</taxon>
    </lineage>
</organism>
<dbReference type="InterPro" id="IPR001841">
    <property type="entry name" value="Znf_RING"/>
</dbReference>
<dbReference type="Pfam" id="PF13445">
    <property type="entry name" value="zf-RING_UBOX"/>
    <property type="match status" value="1"/>
</dbReference>
<feature type="region of interest" description="Disordered" evidence="6">
    <location>
        <begin position="39"/>
        <end position="71"/>
    </location>
</feature>
<protein>
    <submittedName>
        <fullName evidence="8">RING finger and WD repeat domain-containing protein 3</fullName>
    </submittedName>
</protein>
<name>A0ABQ7KFD9_9FUNG</name>
<evidence type="ECO:0000313" key="8">
    <source>
        <dbReference type="EMBL" id="KAG0298193.1"/>
    </source>
</evidence>
<evidence type="ECO:0000256" key="4">
    <source>
        <dbReference type="PROSITE-ProRule" id="PRU00175"/>
    </source>
</evidence>
<dbReference type="SUPFAM" id="SSF57850">
    <property type="entry name" value="RING/U-box"/>
    <property type="match status" value="1"/>
</dbReference>
<dbReference type="PANTHER" id="PTHR16047:SF7">
    <property type="entry name" value="E3 UBIQUITIN-PROTEIN LIGASE RFWD3"/>
    <property type="match status" value="1"/>
</dbReference>
<reference evidence="8 9" key="1">
    <citation type="journal article" date="2020" name="Fungal Divers.">
        <title>Resolving the Mortierellaceae phylogeny through synthesis of multi-gene phylogenetics and phylogenomics.</title>
        <authorList>
            <person name="Vandepol N."/>
            <person name="Liber J."/>
            <person name="Desiro A."/>
            <person name="Na H."/>
            <person name="Kennedy M."/>
            <person name="Barry K."/>
            <person name="Grigoriev I.V."/>
            <person name="Miller A.N."/>
            <person name="O'Donnell K."/>
            <person name="Stajich J.E."/>
            <person name="Bonito G."/>
        </authorList>
    </citation>
    <scope>NUCLEOTIDE SEQUENCE [LARGE SCALE GENOMIC DNA]</scope>
    <source>
        <strain evidence="8 9">AD045</strain>
    </source>
</reference>
<comment type="caution">
    <text evidence="8">The sequence shown here is derived from an EMBL/GenBank/DDBJ whole genome shotgun (WGS) entry which is preliminary data.</text>
</comment>
<keyword evidence="2 4" id="KW-0863">Zinc-finger</keyword>
<dbReference type="EMBL" id="JAAAIM010000013">
    <property type="protein sequence ID" value="KAG0298193.1"/>
    <property type="molecule type" value="Genomic_DNA"/>
</dbReference>
<accession>A0ABQ7KFD9</accession>
<gene>
    <name evidence="8" type="primary">RFWD3</name>
    <name evidence="8" type="ORF">BGZ96_001738</name>
</gene>
<evidence type="ECO:0000259" key="7">
    <source>
        <dbReference type="PROSITE" id="PS50089"/>
    </source>
</evidence>
<feature type="domain" description="RING-type" evidence="7">
    <location>
        <begin position="110"/>
        <end position="158"/>
    </location>
</feature>
<dbReference type="InterPro" id="IPR013083">
    <property type="entry name" value="Znf_RING/FYVE/PHD"/>
</dbReference>
<dbReference type="CDD" id="cd16450">
    <property type="entry name" value="mRING-C3HGC3_RFWD3"/>
    <property type="match status" value="1"/>
</dbReference>
<evidence type="ECO:0000256" key="2">
    <source>
        <dbReference type="ARBA" id="ARBA00022771"/>
    </source>
</evidence>
<evidence type="ECO:0000313" key="9">
    <source>
        <dbReference type="Proteomes" id="UP001194696"/>
    </source>
</evidence>
<dbReference type="InterPro" id="IPR037381">
    <property type="entry name" value="RFWD3"/>
</dbReference>
<dbReference type="PANTHER" id="PTHR16047">
    <property type="entry name" value="RFWD3 PROTEIN"/>
    <property type="match status" value="1"/>
</dbReference>
<keyword evidence="9" id="KW-1185">Reference proteome</keyword>
<dbReference type="PROSITE" id="PS50089">
    <property type="entry name" value="ZF_RING_2"/>
    <property type="match status" value="1"/>
</dbReference>
<feature type="coiled-coil region" evidence="5">
    <location>
        <begin position="182"/>
        <end position="230"/>
    </location>
</feature>
<keyword evidence="5" id="KW-0175">Coiled coil</keyword>